<comment type="caution">
    <text evidence="2">The sequence shown here is derived from an EMBL/GenBank/DDBJ whole genome shotgun (WGS) entry which is preliminary data.</text>
</comment>
<name>A0AAD7HES7_9AGAR</name>
<keyword evidence="3" id="KW-1185">Reference proteome</keyword>
<dbReference type="AlphaFoldDB" id="A0AAD7HES7"/>
<evidence type="ECO:0000256" key="1">
    <source>
        <dbReference type="SAM" id="MobiDB-lite"/>
    </source>
</evidence>
<proteinExistence type="predicted"/>
<accession>A0AAD7HES7</accession>
<organism evidence="2 3">
    <name type="scientific">Mycena maculata</name>
    <dbReference type="NCBI Taxonomy" id="230809"/>
    <lineage>
        <taxon>Eukaryota</taxon>
        <taxon>Fungi</taxon>
        <taxon>Dikarya</taxon>
        <taxon>Basidiomycota</taxon>
        <taxon>Agaricomycotina</taxon>
        <taxon>Agaricomycetes</taxon>
        <taxon>Agaricomycetidae</taxon>
        <taxon>Agaricales</taxon>
        <taxon>Marasmiineae</taxon>
        <taxon>Mycenaceae</taxon>
        <taxon>Mycena</taxon>
    </lineage>
</organism>
<dbReference type="EMBL" id="JARJLG010000296">
    <property type="protein sequence ID" value="KAJ7719092.1"/>
    <property type="molecule type" value="Genomic_DNA"/>
</dbReference>
<feature type="compositionally biased region" description="Low complexity" evidence="1">
    <location>
        <begin position="53"/>
        <end position="80"/>
    </location>
</feature>
<protein>
    <submittedName>
        <fullName evidence="2">Uncharacterized protein</fullName>
    </submittedName>
</protein>
<gene>
    <name evidence="2" type="ORF">DFH07DRAFT_1067933</name>
</gene>
<evidence type="ECO:0000313" key="2">
    <source>
        <dbReference type="EMBL" id="KAJ7719092.1"/>
    </source>
</evidence>
<reference evidence="2" key="1">
    <citation type="submission" date="2023-03" db="EMBL/GenBank/DDBJ databases">
        <title>Massive genome expansion in bonnet fungi (Mycena s.s.) driven by repeated elements and novel gene families across ecological guilds.</title>
        <authorList>
            <consortium name="Lawrence Berkeley National Laboratory"/>
            <person name="Harder C.B."/>
            <person name="Miyauchi S."/>
            <person name="Viragh M."/>
            <person name="Kuo A."/>
            <person name="Thoen E."/>
            <person name="Andreopoulos B."/>
            <person name="Lu D."/>
            <person name="Skrede I."/>
            <person name="Drula E."/>
            <person name="Henrissat B."/>
            <person name="Morin E."/>
            <person name="Kohler A."/>
            <person name="Barry K."/>
            <person name="LaButti K."/>
            <person name="Morin E."/>
            <person name="Salamov A."/>
            <person name="Lipzen A."/>
            <person name="Mereny Z."/>
            <person name="Hegedus B."/>
            <person name="Baldrian P."/>
            <person name="Stursova M."/>
            <person name="Weitz H."/>
            <person name="Taylor A."/>
            <person name="Grigoriev I.V."/>
            <person name="Nagy L.G."/>
            <person name="Martin F."/>
            <person name="Kauserud H."/>
        </authorList>
    </citation>
    <scope>NUCLEOTIDE SEQUENCE</scope>
    <source>
        <strain evidence="2">CBHHK188m</strain>
    </source>
</reference>
<evidence type="ECO:0000313" key="3">
    <source>
        <dbReference type="Proteomes" id="UP001215280"/>
    </source>
</evidence>
<sequence length="424" mass="47169">MQSSSHAQSPPSPVDDPNAHAEADADGDSGYVDNGNDSHGDFLPPGQRRRTAGGRNAAGGRNQCAPNAYSPSPSMSASGSHVRVSGSPMEDSQGTVAYSLVSDSEERWGLHILPSLRSVTHSQEEGWGLYPDDDDEDWLKIPDVASLARYADFKYRLWFTRYAIEQSSLVPPYRQKLWWLMMVEGTGAGGDLWLWDDGNSDEAYIKSLRPIFQTESVSRFSETDWVDACRALGGRKDRTQRSPPLAHLDPRTRIRVIAWLITAAATRKGDGLEILITKWAEITVLQLKPESAQKICLLCGVSHLLPMWMGTMLEVYSLDDLRSIPCRYHCKCLERQFDAHLDSVGRNSLALPFLYELVVSPWPLILWTYFGGKPPGISLSGIVTMLPISSDCWYPVARRLPQLDGRYTMLGIGTWSKLLLKTGP</sequence>
<feature type="region of interest" description="Disordered" evidence="1">
    <location>
        <begin position="1"/>
        <end position="92"/>
    </location>
</feature>
<dbReference type="Proteomes" id="UP001215280">
    <property type="component" value="Unassembled WGS sequence"/>
</dbReference>